<gene>
    <name evidence="1" type="ORF">Taro_031200</name>
</gene>
<comment type="caution">
    <text evidence="1">The sequence shown here is derived from an EMBL/GenBank/DDBJ whole genome shotgun (WGS) entry which is preliminary data.</text>
</comment>
<evidence type="ECO:0000313" key="2">
    <source>
        <dbReference type="Proteomes" id="UP000652761"/>
    </source>
</evidence>
<dbReference type="EMBL" id="NMUH01002195">
    <property type="protein sequence ID" value="MQL98493.1"/>
    <property type="molecule type" value="Genomic_DNA"/>
</dbReference>
<proteinExistence type="predicted"/>
<sequence length="132" mass="15689">MVAEILLQPWLREVGVAERRPVRTSRDVTSGRSNRPRHRKALYFPHRRLWITEYSCKVWCKPCRPNLIPRKHFRHSWRLRILDGCFFLLKMKDYDAILGLDWLEEHYALVDCVVGDVAPLEETVETDSERGD</sequence>
<organism evidence="1 2">
    <name type="scientific">Colocasia esculenta</name>
    <name type="common">Wild taro</name>
    <name type="synonym">Arum esculentum</name>
    <dbReference type="NCBI Taxonomy" id="4460"/>
    <lineage>
        <taxon>Eukaryota</taxon>
        <taxon>Viridiplantae</taxon>
        <taxon>Streptophyta</taxon>
        <taxon>Embryophyta</taxon>
        <taxon>Tracheophyta</taxon>
        <taxon>Spermatophyta</taxon>
        <taxon>Magnoliopsida</taxon>
        <taxon>Liliopsida</taxon>
        <taxon>Araceae</taxon>
        <taxon>Aroideae</taxon>
        <taxon>Colocasieae</taxon>
        <taxon>Colocasia</taxon>
    </lineage>
</organism>
<accession>A0A843W2G4</accession>
<dbReference type="AlphaFoldDB" id="A0A843W2G4"/>
<dbReference type="Pfam" id="PF08284">
    <property type="entry name" value="RVP_2"/>
    <property type="match status" value="1"/>
</dbReference>
<dbReference type="Proteomes" id="UP000652761">
    <property type="component" value="Unassembled WGS sequence"/>
</dbReference>
<keyword evidence="2" id="KW-1185">Reference proteome</keyword>
<evidence type="ECO:0000313" key="1">
    <source>
        <dbReference type="EMBL" id="MQL98493.1"/>
    </source>
</evidence>
<protein>
    <submittedName>
        <fullName evidence="1">Uncharacterized protein</fullName>
    </submittedName>
</protein>
<name>A0A843W2G4_COLES</name>
<reference evidence="1" key="1">
    <citation type="submission" date="2017-07" db="EMBL/GenBank/DDBJ databases">
        <title>Taro Niue Genome Assembly and Annotation.</title>
        <authorList>
            <person name="Atibalentja N."/>
            <person name="Keating K."/>
            <person name="Fields C.J."/>
        </authorList>
    </citation>
    <scope>NUCLEOTIDE SEQUENCE</scope>
    <source>
        <strain evidence="1">Niue_2</strain>
        <tissue evidence="1">Leaf</tissue>
    </source>
</reference>